<dbReference type="Proteomes" id="UP000035760">
    <property type="component" value="Unassembled WGS sequence"/>
</dbReference>
<evidence type="ECO:0008006" key="3">
    <source>
        <dbReference type="Google" id="ProtNLM"/>
    </source>
</evidence>
<dbReference type="Gene3D" id="3.40.50.150">
    <property type="entry name" value="Vaccinia Virus protein VP39"/>
    <property type="match status" value="1"/>
</dbReference>
<comment type="caution">
    <text evidence="1">The sequence shown here is derived from an EMBL/GenBank/DDBJ whole genome shotgun (WGS) entry which is preliminary data.</text>
</comment>
<reference evidence="1" key="2">
    <citation type="submission" date="2014-03" db="EMBL/GenBank/DDBJ databases">
        <title>Candidatus Competibacter-lineage genomes retrieved from metagenomes reveal functional metabolic diversity.</title>
        <authorList>
            <person name="McIlroy S.J."/>
            <person name="Albertsen M."/>
            <person name="Andresen E.K."/>
            <person name="Saunders A.M."/>
            <person name="Kristiansen R."/>
            <person name="Stokholm-Bjerregaard M."/>
            <person name="Nielsen K.L."/>
            <person name="Nielsen P.H."/>
        </authorList>
    </citation>
    <scope>NUCLEOTIDE SEQUENCE</scope>
    <source>
        <strain evidence="1">Run_A_D11</strain>
    </source>
</reference>
<dbReference type="Pfam" id="PF13578">
    <property type="entry name" value="Methyltransf_24"/>
    <property type="match status" value="1"/>
</dbReference>
<name>W6M0C7_9GAMM</name>
<dbReference type="SUPFAM" id="SSF53335">
    <property type="entry name" value="S-adenosyl-L-methionine-dependent methyltransferases"/>
    <property type="match status" value="1"/>
</dbReference>
<dbReference type="OrthoDB" id="9799872at2"/>
<organism evidence="1 2">
    <name type="scientific">Candidatus Competibacter denitrificans Run_A_D11</name>
    <dbReference type="NCBI Taxonomy" id="1400863"/>
    <lineage>
        <taxon>Bacteria</taxon>
        <taxon>Pseudomonadati</taxon>
        <taxon>Pseudomonadota</taxon>
        <taxon>Gammaproteobacteria</taxon>
        <taxon>Candidatus Competibacteraceae</taxon>
        <taxon>Candidatus Competibacter</taxon>
    </lineage>
</organism>
<evidence type="ECO:0000313" key="2">
    <source>
        <dbReference type="Proteomes" id="UP000035760"/>
    </source>
</evidence>
<accession>W6M0C7</accession>
<gene>
    <name evidence="1" type="ORF">BN873_10067</name>
</gene>
<evidence type="ECO:0000313" key="1">
    <source>
        <dbReference type="EMBL" id="CDI00811.1"/>
    </source>
</evidence>
<keyword evidence="2" id="KW-1185">Reference proteome</keyword>
<dbReference type="EMBL" id="CBTJ020000001">
    <property type="protein sequence ID" value="CDI00811.1"/>
    <property type="molecule type" value="Genomic_DNA"/>
</dbReference>
<protein>
    <recommendedName>
        <fullName evidence="3">Class I SAM-dependent methyltransferase</fullName>
    </recommendedName>
</protein>
<reference evidence="1" key="1">
    <citation type="submission" date="2013-07" db="EMBL/GenBank/DDBJ databases">
        <authorList>
            <person name="McIlroy S."/>
        </authorList>
    </citation>
    <scope>NUCLEOTIDE SEQUENCE [LARGE SCALE GENOMIC DNA]</scope>
    <source>
        <strain evidence="1">Run_A_D11</strain>
    </source>
</reference>
<dbReference type="RefSeq" id="WP_048669870.1">
    <property type="nucleotide sequence ID" value="NZ_CBTJ020000001.1"/>
</dbReference>
<dbReference type="PANTHER" id="PTHR40036:SF1">
    <property type="entry name" value="MACROCIN O-METHYLTRANSFERASE"/>
    <property type="match status" value="1"/>
</dbReference>
<sequence>MRLVTYFQRRLRKFIGIDEIDSKLNEINLFSEKFSNLSEMASLVATISSAKYIQENMLMAKPLYSKFEVLDFCLSQMNLLDGLICEFGVYQGETINYIAKKVKKDVLGFDSFEGLPENWRYGFEKGIFGFDIDNFNYEKNVKLIKGYFHETLPEFLLRYSESISLLHIDCDLYSSTKTILDFLNDRLMPGTIIVFDEYFNYPGWEKHEFLAFSEFINKSGRDYEYLCYNKFHEQVAVRLIG</sequence>
<dbReference type="AlphaFoldDB" id="W6M0C7"/>
<dbReference type="PANTHER" id="PTHR40036">
    <property type="entry name" value="MACROCIN O-METHYLTRANSFERASE"/>
    <property type="match status" value="1"/>
</dbReference>
<dbReference type="InterPro" id="IPR029063">
    <property type="entry name" value="SAM-dependent_MTases_sf"/>
</dbReference>
<dbReference type="STRING" id="1400863.BN873_10067"/>
<proteinExistence type="predicted"/>
<dbReference type="InterPro" id="IPR008884">
    <property type="entry name" value="TylF_MeTrfase"/>
</dbReference>